<dbReference type="GO" id="GO:0006269">
    <property type="term" value="P:DNA replication, synthesis of primer"/>
    <property type="evidence" value="ECO:0007669"/>
    <property type="project" value="UniProtKB-UniRule"/>
</dbReference>
<keyword evidence="8" id="KW-0547">Nucleotide-binding</keyword>
<evidence type="ECO:0000256" key="7">
    <source>
        <dbReference type="ARBA" id="ARBA00022723"/>
    </source>
</evidence>
<dbReference type="EC" id="2.7.7.101" evidence="17"/>
<keyword evidence="7 17" id="KW-0479">Metal-binding</keyword>
<dbReference type="InterPro" id="IPR037068">
    <property type="entry name" value="DNA_primase_core_N_sf"/>
</dbReference>
<keyword evidence="16 17" id="KW-0804">Transcription</keyword>
<dbReference type="EMBL" id="DSHZ01000011">
    <property type="protein sequence ID" value="HEO41340.1"/>
    <property type="molecule type" value="Genomic_DNA"/>
</dbReference>
<sequence>MDSLQAIEAIKRRLSLKEVVSRYVALKPAGRGRWKGLCPFHQEKTPSFYVDEEKGLFHCFGCKAGGDLIAFVERMEGLDFQAALERLAEEAGVELPRRGGVPNRRELYEVLRLAQAYFQEGLAAHPEARAYLEGRGLTPESVARFGLGYAPPRGEGLLAHLARQGVSPEEGLKAGVLAEKDGRYYDRFRGRITFPIKDHLGRIVAFTGRALGEEGPKYLNSPETPLFRKREVLFAFPEAKAKLREGRAIVVEGLFDAIALHQMGFPETVAVLGSGLSEEQARLLRTQEVREVYLAFDADEAGQKATLQSLDLETARKFLFYAVRLPAKDPGELLLHPEGPALFQKALEEALREREDRLQDLLLQVPLPPWPGAPVGDESQNREIKRVGAPPNFPFPPLDHVALLEKNGWWEPRISQVSGSRTYALRGDLARYEMALLHFALDFMAQKGFIPLTLPAYAREAAFVGTGHFPAYRDQVWPIAGTDLYLTGTAEVVLNALHSGEILKREELPKRYAGYAPAFRSEAGSFGKDVRGLLRVHQFHKVEQYVLTEASLEASDRAFEELLKNAEEILGLLELPYRLVEVSTGDMGPGKWRQVDLEVYLPSEGRYRETHSCSALLDWQARRAGLRYRDEEGRVRYAYTLNNTALATPRILAMLLENHQMEDGRVRVPGALVPYLGKEVLEPCG</sequence>
<dbReference type="GO" id="GO:0005524">
    <property type="term" value="F:ATP binding"/>
    <property type="evidence" value="ECO:0007669"/>
    <property type="project" value="UniProtKB-KW"/>
</dbReference>
<dbReference type="GO" id="GO:0004828">
    <property type="term" value="F:serine-tRNA ligase activity"/>
    <property type="evidence" value="ECO:0007669"/>
    <property type="project" value="UniProtKB-UniRule"/>
</dbReference>
<dbReference type="Pfam" id="PF13155">
    <property type="entry name" value="Toprim_2"/>
    <property type="match status" value="1"/>
</dbReference>
<name>A0A831UES8_9DEIN</name>
<protein>
    <recommendedName>
        <fullName evidence="17">DNA primase</fullName>
        <ecNumber evidence="17">2.7.7.101</ecNumber>
    </recommendedName>
</protein>
<proteinExistence type="inferred from homology"/>
<dbReference type="GO" id="GO:0000428">
    <property type="term" value="C:DNA-directed RNA polymerase complex"/>
    <property type="evidence" value="ECO:0007669"/>
    <property type="project" value="UniProtKB-KW"/>
</dbReference>
<dbReference type="InterPro" id="IPR006195">
    <property type="entry name" value="aa-tRNA-synth_II"/>
</dbReference>
<dbReference type="Gene3D" id="3.30.930.10">
    <property type="entry name" value="Bira Bifunctional Protein, Domain 2"/>
    <property type="match status" value="1"/>
</dbReference>
<evidence type="ECO:0000256" key="5">
    <source>
        <dbReference type="ARBA" id="ARBA00022695"/>
    </source>
</evidence>
<keyword evidence="12" id="KW-0460">Magnesium</keyword>
<dbReference type="PANTHER" id="PTHR30313">
    <property type="entry name" value="DNA PRIMASE"/>
    <property type="match status" value="1"/>
</dbReference>
<evidence type="ECO:0000256" key="13">
    <source>
        <dbReference type="ARBA" id="ARBA00022917"/>
    </source>
</evidence>
<evidence type="ECO:0000256" key="6">
    <source>
        <dbReference type="ARBA" id="ARBA00022705"/>
    </source>
</evidence>
<dbReference type="SUPFAM" id="SSF55681">
    <property type="entry name" value="Class II aaRS and biotin synthetases"/>
    <property type="match status" value="1"/>
</dbReference>
<dbReference type="InterPro" id="IPR036977">
    <property type="entry name" value="DNA_primase_Znf_CHC2"/>
</dbReference>
<dbReference type="InterPro" id="IPR013264">
    <property type="entry name" value="DNAG_N"/>
</dbReference>
<keyword evidence="2 17" id="KW-0639">Primosome</keyword>
<dbReference type="SMART" id="SM00493">
    <property type="entry name" value="TOPRIM"/>
    <property type="match status" value="1"/>
</dbReference>
<evidence type="ECO:0000256" key="2">
    <source>
        <dbReference type="ARBA" id="ARBA00022515"/>
    </source>
</evidence>
<dbReference type="Pfam" id="PF01807">
    <property type="entry name" value="Zn_ribbon_DnaG"/>
    <property type="match status" value="1"/>
</dbReference>
<keyword evidence="13" id="KW-0648">Protein biosynthesis</keyword>
<dbReference type="NCBIfam" id="TIGR00414">
    <property type="entry name" value="serS"/>
    <property type="match status" value="1"/>
</dbReference>
<evidence type="ECO:0000256" key="11">
    <source>
        <dbReference type="ARBA" id="ARBA00022840"/>
    </source>
</evidence>
<comment type="subunit">
    <text evidence="17">Monomer. Interacts with DnaB.</text>
</comment>
<evidence type="ECO:0000259" key="19">
    <source>
        <dbReference type="PROSITE" id="PS50880"/>
    </source>
</evidence>
<comment type="caution">
    <text evidence="20">The sequence shown here is derived from an EMBL/GenBank/DDBJ whole genome shotgun (WGS) entry which is preliminary data.</text>
</comment>
<dbReference type="SMART" id="SM00400">
    <property type="entry name" value="ZnF_CHCC"/>
    <property type="match status" value="1"/>
</dbReference>
<dbReference type="PROSITE" id="PS50862">
    <property type="entry name" value="AA_TRNA_LIGASE_II"/>
    <property type="match status" value="1"/>
</dbReference>
<dbReference type="Pfam" id="PF08275">
    <property type="entry name" value="DNAG_N"/>
    <property type="match status" value="1"/>
</dbReference>
<gene>
    <name evidence="17" type="primary">dnaG</name>
    <name evidence="20" type="ORF">ENP09_00235</name>
</gene>
<dbReference type="AlphaFoldDB" id="A0A831UES8"/>
<accession>A0A831UES8</accession>
<keyword evidence="1 17" id="KW-0240">DNA-directed RNA polymerase</keyword>
<evidence type="ECO:0000256" key="3">
    <source>
        <dbReference type="ARBA" id="ARBA00022598"/>
    </source>
</evidence>
<evidence type="ECO:0000256" key="15">
    <source>
        <dbReference type="ARBA" id="ARBA00023146"/>
    </source>
</evidence>
<keyword evidence="11" id="KW-0067">ATP-binding</keyword>
<evidence type="ECO:0000256" key="10">
    <source>
        <dbReference type="ARBA" id="ARBA00022833"/>
    </source>
</evidence>
<dbReference type="Gene3D" id="3.90.580.10">
    <property type="entry name" value="Zinc finger, CHC2-type domain"/>
    <property type="match status" value="1"/>
</dbReference>
<comment type="catalytic activity">
    <reaction evidence="17">
        <text>ssDNA + n NTP = ssDNA/pppN(pN)n-1 hybrid + (n-1) diphosphate.</text>
        <dbReference type="EC" id="2.7.7.101"/>
    </reaction>
</comment>
<keyword evidence="5 17" id="KW-0548">Nucleotidyltransferase</keyword>
<dbReference type="GO" id="GO:1990077">
    <property type="term" value="C:primosome complex"/>
    <property type="evidence" value="ECO:0007669"/>
    <property type="project" value="UniProtKB-KW"/>
</dbReference>
<keyword evidence="4 17" id="KW-0808">Transferase</keyword>
<comment type="function">
    <text evidence="17">RNA polymerase that catalyzes the synthesis of short RNA molecules used as primers for DNA polymerase during DNA replication.</text>
</comment>
<feature type="domain" description="Toprim" evidence="19">
    <location>
        <begin position="246"/>
        <end position="326"/>
    </location>
</feature>
<keyword evidence="14 17" id="KW-0238">DNA-binding</keyword>
<dbReference type="InterPro" id="IPR006171">
    <property type="entry name" value="TOPRIM_dom"/>
</dbReference>
<feature type="zinc finger region" description="CHC2-type" evidence="17">
    <location>
        <begin position="38"/>
        <end position="62"/>
    </location>
</feature>
<keyword evidence="10 17" id="KW-0862">Zinc</keyword>
<dbReference type="InterPro" id="IPR045864">
    <property type="entry name" value="aa-tRNA-synth_II/BPL/LPL"/>
</dbReference>
<evidence type="ECO:0000256" key="1">
    <source>
        <dbReference type="ARBA" id="ARBA00022478"/>
    </source>
</evidence>
<dbReference type="InterPro" id="IPR006295">
    <property type="entry name" value="DNA_primase_DnaG"/>
</dbReference>
<dbReference type="InterPro" id="IPR002317">
    <property type="entry name" value="Ser-tRNA-ligase_type_1"/>
</dbReference>
<dbReference type="PRINTS" id="PR00981">
    <property type="entry name" value="TRNASYNTHSER"/>
</dbReference>
<dbReference type="GO" id="GO:0003899">
    <property type="term" value="F:DNA-directed RNA polymerase activity"/>
    <property type="evidence" value="ECO:0007669"/>
    <property type="project" value="UniProtKB-UniRule"/>
</dbReference>
<comment type="cofactor">
    <cofactor evidence="17">
        <name>Zn(2+)</name>
        <dbReference type="ChEBI" id="CHEBI:29105"/>
    </cofactor>
    <text evidence="17">Binds 1 zinc ion per monomer.</text>
</comment>
<evidence type="ECO:0000313" key="20">
    <source>
        <dbReference type="EMBL" id="HEO41340.1"/>
    </source>
</evidence>
<evidence type="ECO:0000256" key="14">
    <source>
        <dbReference type="ARBA" id="ARBA00023125"/>
    </source>
</evidence>
<dbReference type="PROSITE" id="PS50880">
    <property type="entry name" value="TOPRIM"/>
    <property type="match status" value="1"/>
</dbReference>
<dbReference type="GO" id="GO:0008270">
    <property type="term" value="F:zinc ion binding"/>
    <property type="evidence" value="ECO:0007669"/>
    <property type="project" value="UniProtKB-UniRule"/>
</dbReference>
<dbReference type="CDD" id="cd03364">
    <property type="entry name" value="TOPRIM_DnaG_primases"/>
    <property type="match status" value="1"/>
</dbReference>
<reference evidence="20" key="1">
    <citation type="journal article" date="2020" name="mSystems">
        <title>Genome- and Community-Level Interaction Insights into Carbon Utilization and Element Cycling Functions of Hydrothermarchaeota in Hydrothermal Sediment.</title>
        <authorList>
            <person name="Zhou Z."/>
            <person name="Liu Y."/>
            <person name="Xu W."/>
            <person name="Pan J."/>
            <person name="Luo Z.H."/>
            <person name="Li M."/>
        </authorList>
    </citation>
    <scope>NUCLEOTIDE SEQUENCE [LARGE SCALE GENOMIC DNA]</scope>
    <source>
        <strain evidence="20">SpSt-189</strain>
    </source>
</reference>
<dbReference type="SUPFAM" id="SSF56731">
    <property type="entry name" value="DNA primase core"/>
    <property type="match status" value="1"/>
</dbReference>
<organism evidence="20">
    <name type="scientific">Thermus islandicus</name>
    <dbReference type="NCBI Taxonomy" id="540988"/>
    <lineage>
        <taxon>Bacteria</taxon>
        <taxon>Thermotogati</taxon>
        <taxon>Deinococcota</taxon>
        <taxon>Deinococci</taxon>
        <taxon>Thermales</taxon>
        <taxon>Thermaceae</taxon>
        <taxon>Thermus</taxon>
    </lineage>
</organism>
<dbReference type="InterPro" id="IPR034151">
    <property type="entry name" value="TOPRIM_DnaG_bac"/>
</dbReference>
<evidence type="ECO:0000256" key="8">
    <source>
        <dbReference type="ARBA" id="ARBA00022741"/>
    </source>
</evidence>
<keyword evidence="6 17" id="KW-0235">DNA replication</keyword>
<dbReference type="GO" id="GO:0005737">
    <property type="term" value="C:cytoplasm"/>
    <property type="evidence" value="ECO:0007669"/>
    <property type="project" value="UniProtKB-UniRule"/>
</dbReference>
<dbReference type="InterPro" id="IPR050219">
    <property type="entry name" value="DnaG_primase"/>
</dbReference>
<dbReference type="Pfam" id="PF00587">
    <property type="entry name" value="tRNA-synt_2b"/>
    <property type="match status" value="1"/>
</dbReference>
<keyword evidence="9 17" id="KW-0863">Zinc-finger</keyword>
<feature type="domain" description="Aminoacyl-transfer RNA synthetases class-II family profile" evidence="18">
    <location>
        <begin position="399"/>
        <end position="669"/>
    </location>
</feature>
<dbReference type="Gene3D" id="3.40.1360.10">
    <property type="match status" value="1"/>
</dbReference>
<evidence type="ECO:0000256" key="16">
    <source>
        <dbReference type="ARBA" id="ARBA00023163"/>
    </source>
</evidence>
<dbReference type="FunFam" id="3.90.580.10:FF:000001">
    <property type="entry name" value="DNA primase"/>
    <property type="match status" value="1"/>
</dbReference>
<dbReference type="HAMAP" id="MF_00974">
    <property type="entry name" value="DNA_primase_DnaG"/>
    <property type="match status" value="1"/>
</dbReference>
<dbReference type="InterPro" id="IPR002314">
    <property type="entry name" value="aa-tRNA-synt_IIb"/>
</dbReference>
<keyword evidence="3 20" id="KW-0436">Ligase</keyword>
<dbReference type="SUPFAM" id="SSF57783">
    <property type="entry name" value="Zinc beta-ribbon"/>
    <property type="match status" value="1"/>
</dbReference>
<evidence type="ECO:0000259" key="18">
    <source>
        <dbReference type="PROSITE" id="PS50862"/>
    </source>
</evidence>
<dbReference type="NCBIfam" id="TIGR01391">
    <property type="entry name" value="dnaG"/>
    <property type="match status" value="1"/>
</dbReference>
<evidence type="ECO:0000256" key="4">
    <source>
        <dbReference type="ARBA" id="ARBA00022679"/>
    </source>
</evidence>
<dbReference type="InterPro" id="IPR033729">
    <property type="entry name" value="SerRS_core"/>
</dbReference>
<dbReference type="InterPro" id="IPR030846">
    <property type="entry name" value="DnaG_bac"/>
</dbReference>
<evidence type="ECO:0000256" key="17">
    <source>
        <dbReference type="HAMAP-Rule" id="MF_00974"/>
    </source>
</evidence>
<keyword evidence="15" id="KW-0030">Aminoacyl-tRNA synthetase</keyword>
<evidence type="ECO:0000256" key="9">
    <source>
        <dbReference type="ARBA" id="ARBA00022771"/>
    </source>
</evidence>
<dbReference type="InterPro" id="IPR002694">
    <property type="entry name" value="Znf_CHC2"/>
</dbReference>
<evidence type="ECO:0000256" key="12">
    <source>
        <dbReference type="ARBA" id="ARBA00022842"/>
    </source>
</evidence>
<dbReference type="CDD" id="cd00770">
    <property type="entry name" value="SerRS_core"/>
    <property type="match status" value="1"/>
</dbReference>
<dbReference type="Gene3D" id="3.90.980.10">
    <property type="entry name" value="DNA primase, catalytic core, N-terminal domain"/>
    <property type="match status" value="1"/>
</dbReference>
<dbReference type="GO" id="GO:0006434">
    <property type="term" value="P:seryl-tRNA aminoacylation"/>
    <property type="evidence" value="ECO:0007669"/>
    <property type="project" value="UniProtKB-UniRule"/>
</dbReference>
<dbReference type="GO" id="GO:0003677">
    <property type="term" value="F:DNA binding"/>
    <property type="evidence" value="ECO:0007669"/>
    <property type="project" value="UniProtKB-KW"/>
</dbReference>
<comment type="domain">
    <text evidence="17">Contains an N-terminal zinc-binding domain, a central core domain that contains the primase activity, and a C-terminal DnaB-binding domain.</text>
</comment>
<dbReference type="PANTHER" id="PTHR30313:SF2">
    <property type="entry name" value="DNA PRIMASE"/>
    <property type="match status" value="1"/>
</dbReference>
<comment type="similarity">
    <text evidence="17">Belongs to the DnaG primase family.</text>
</comment>